<organism evidence="1 2">
    <name type="scientific">Lysobacter antibioticus</name>
    <dbReference type="NCBI Taxonomy" id="84531"/>
    <lineage>
        <taxon>Bacteria</taxon>
        <taxon>Pseudomonadati</taxon>
        <taxon>Pseudomonadota</taxon>
        <taxon>Gammaproteobacteria</taxon>
        <taxon>Lysobacterales</taxon>
        <taxon>Lysobacteraceae</taxon>
        <taxon>Lysobacter</taxon>
    </lineage>
</organism>
<name>A0A0S2F4M8_LYSAN</name>
<dbReference type="RefSeq" id="WP_148649565.1">
    <property type="nucleotide sequence ID" value="NZ_CP011129.1"/>
</dbReference>
<accession>A0A0S2F4M8</accession>
<dbReference type="AlphaFoldDB" id="A0A0S2F4M8"/>
<dbReference type="STRING" id="84531.LA76x_0334"/>
<protein>
    <recommendedName>
        <fullName evidence="3">Peptidase C39 family protein</fullName>
    </recommendedName>
</protein>
<dbReference type="Proteomes" id="UP000060787">
    <property type="component" value="Chromosome"/>
</dbReference>
<evidence type="ECO:0008006" key="3">
    <source>
        <dbReference type="Google" id="ProtNLM"/>
    </source>
</evidence>
<gene>
    <name evidence="1" type="ORF">LA76x_0334</name>
</gene>
<evidence type="ECO:0000313" key="2">
    <source>
        <dbReference type="Proteomes" id="UP000060787"/>
    </source>
</evidence>
<reference evidence="1 2" key="1">
    <citation type="journal article" date="2015" name="BMC Genomics">
        <title>Comparative genomics and metabolic profiling of the genus Lysobacter.</title>
        <authorList>
            <person name="de Bruijn I."/>
            <person name="Cheng X."/>
            <person name="de Jager V."/>
            <person name="Exposito R.G."/>
            <person name="Watrous J."/>
            <person name="Patel N."/>
            <person name="Postma J."/>
            <person name="Dorrestein P.C."/>
            <person name="Kobayashi D."/>
            <person name="Raaijmakers J.M."/>
        </authorList>
    </citation>
    <scope>NUCLEOTIDE SEQUENCE [LARGE SCALE GENOMIC DNA]</scope>
    <source>
        <strain evidence="1 2">76</strain>
    </source>
</reference>
<keyword evidence="2" id="KW-1185">Reference proteome</keyword>
<proteinExistence type="predicted"/>
<evidence type="ECO:0000313" key="1">
    <source>
        <dbReference type="EMBL" id="ALN78496.1"/>
    </source>
</evidence>
<dbReference type="PATRIC" id="fig|84531.8.peg.340"/>
<sequence>MIRRKIQEDATGCGLACVAMLGGIGYAQARVLARQLGVGPHDRVVGRGDQARTVRNAYFSDARQLRRMLKLLGLHAGPERRLARWDALDRSGIAGINPNRREGSWHWVVYLHLHEGGCVFDPNPRVRSERRTDFGRMKPHCFIPVARA</sequence>
<dbReference type="EMBL" id="CP011129">
    <property type="protein sequence ID" value="ALN78496.1"/>
    <property type="molecule type" value="Genomic_DNA"/>
</dbReference>
<dbReference type="KEGG" id="lab:LA76x_0334"/>